<sequence>MGKLTVCCQLFGAENSLYFSFRFSTGHSPLLSCRVYFNILSGIFSTNKLKMFEARLVQSATFKKVLDAIKDLLNEASFDCSESGIQLQAMDNSHVSLVSLTLKSDGFDKYRCDRNLTMGMNLGSMSKIFKCSSNDDTVTIKAQDDADTVTFMFEAKKQDKISDYEMKLMNLDQEHLGIPETDFSCVIRMPAAEFARIVKDLSQFGESIVISCTKEGVRFSTSGDIGSANIKIAQTSNFEKEEESVSIEMQEPVTLTFACQYLNSFTKATPLTNVVQLSMSDNVPLVVEYQIPDLGHLRYYLAPKIEEDEN</sequence>
<dbReference type="GO" id="GO:0003682">
    <property type="term" value="F:chromatin binding"/>
    <property type="evidence" value="ECO:0007669"/>
    <property type="project" value="UniProtKB-ARBA"/>
</dbReference>
<protein>
    <recommendedName>
        <fullName evidence="6">DNA sliding clamp PCNA</fullName>
    </recommendedName>
</protein>
<name>A0A9N9SPP1_DIABA</name>
<dbReference type="InterPro" id="IPR046938">
    <property type="entry name" value="DNA_clamp_sf"/>
</dbReference>
<dbReference type="GO" id="GO:0030337">
    <property type="term" value="F:DNA polymerase processivity factor activity"/>
    <property type="evidence" value="ECO:0007669"/>
    <property type="project" value="InterPro"/>
</dbReference>
<dbReference type="Proteomes" id="UP001153709">
    <property type="component" value="Chromosome 2"/>
</dbReference>
<dbReference type="HAMAP" id="MF_00317">
    <property type="entry name" value="DNApol_clamp_arch"/>
    <property type="match status" value="1"/>
</dbReference>
<evidence type="ECO:0000256" key="1">
    <source>
        <dbReference type="ARBA" id="ARBA00004123"/>
    </source>
</evidence>
<organism evidence="10 11">
    <name type="scientific">Diabrotica balteata</name>
    <name type="common">Banded cucumber beetle</name>
    <dbReference type="NCBI Taxonomy" id="107213"/>
    <lineage>
        <taxon>Eukaryota</taxon>
        <taxon>Metazoa</taxon>
        <taxon>Ecdysozoa</taxon>
        <taxon>Arthropoda</taxon>
        <taxon>Hexapoda</taxon>
        <taxon>Insecta</taxon>
        <taxon>Pterygota</taxon>
        <taxon>Neoptera</taxon>
        <taxon>Endopterygota</taxon>
        <taxon>Coleoptera</taxon>
        <taxon>Polyphaga</taxon>
        <taxon>Cucujiformia</taxon>
        <taxon>Chrysomeloidea</taxon>
        <taxon>Chrysomelidae</taxon>
        <taxon>Galerucinae</taxon>
        <taxon>Diabroticina</taxon>
        <taxon>Diabroticites</taxon>
        <taxon>Diabrotica</taxon>
    </lineage>
</organism>
<dbReference type="GO" id="GO:0072702">
    <property type="term" value="P:response to methyl methanesulfonate"/>
    <property type="evidence" value="ECO:0007669"/>
    <property type="project" value="UniProtKB-ARBA"/>
</dbReference>
<dbReference type="PRINTS" id="PR00339">
    <property type="entry name" value="PCNACYCLIN"/>
</dbReference>
<comment type="subcellular location">
    <subcellularLocation>
        <location evidence="1 6">Nucleus</location>
    </subcellularLocation>
</comment>
<dbReference type="Pfam" id="PF02747">
    <property type="entry name" value="PCNA_C"/>
    <property type="match status" value="1"/>
</dbReference>
<dbReference type="GO" id="GO:0006272">
    <property type="term" value="P:leading strand elongation"/>
    <property type="evidence" value="ECO:0007669"/>
    <property type="project" value="TreeGrafter"/>
</dbReference>
<evidence type="ECO:0000313" key="10">
    <source>
        <dbReference type="EMBL" id="CAG9829068.1"/>
    </source>
</evidence>
<dbReference type="GO" id="GO:0042542">
    <property type="term" value="P:response to hydrogen peroxide"/>
    <property type="evidence" value="ECO:0007669"/>
    <property type="project" value="UniProtKB-ARBA"/>
</dbReference>
<dbReference type="FunFam" id="3.70.10.10:FF:000001">
    <property type="entry name" value="Proliferating cell nuclear antigen"/>
    <property type="match status" value="1"/>
</dbReference>
<dbReference type="InterPro" id="IPR022659">
    <property type="entry name" value="Pr_cel_nuc_antig_CS"/>
</dbReference>
<dbReference type="GO" id="GO:0006275">
    <property type="term" value="P:regulation of DNA replication"/>
    <property type="evidence" value="ECO:0007669"/>
    <property type="project" value="InterPro"/>
</dbReference>
<dbReference type="OrthoDB" id="534348at2759"/>
<evidence type="ECO:0000256" key="3">
    <source>
        <dbReference type="ARBA" id="ARBA00022705"/>
    </source>
</evidence>
<evidence type="ECO:0000313" key="11">
    <source>
        <dbReference type="Proteomes" id="UP001153709"/>
    </source>
</evidence>
<reference evidence="10" key="1">
    <citation type="submission" date="2022-01" db="EMBL/GenBank/DDBJ databases">
        <authorList>
            <person name="King R."/>
        </authorList>
    </citation>
    <scope>NUCLEOTIDE SEQUENCE</scope>
</reference>
<comment type="similarity">
    <text evidence="2 7">Belongs to the PCNA family.</text>
</comment>
<evidence type="ECO:0000256" key="4">
    <source>
        <dbReference type="ARBA" id="ARBA00023125"/>
    </source>
</evidence>
<dbReference type="Gene3D" id="3.70.10.10">
    <property type="match status" value="1"/>
</dbReference>
<evidence type="ECO:0000259" key="9">
    <source>
        <dbReference type="Pfam" id="PF02747"/>
    </source>
</evidence>
<feature type="domain" description="Proliferating cell nuclear antigen PCNA C-terminal" evidence="9">
    <location>
        <begin position="177"/>
        <end position="304"/>
    </location>
</feature>
<accession>A0A9N9SPP1</accession>
<evidence type="ECO:0000259" key="8">
    <source>
        <dbReference type="Pfam" id="PF00705"/>
    </source>
</evidence>
<dbReference type="InterPro" id="IPR000730">
    <property type="entry name" value="Pr_cel_nuc_antig"/>
</dbReference>
<dbReference type="NCBIfam" id="TIGR00590">
    <property type="entry name" value="pcna"/>
    <property type="match status" value="1"/>
</dbReference>
<dbReference type="AlphaFoldDB" id="A0A9N9SPP1"/>
<dbReference type="GO" id="GO:0019985">
    <property type="term" value="P:translesion synthesis"/>
    <property type="evidence" value="ECO:0007669"/>
    <property type="project" value="TreeGrafter"/>
</dbReference>
<evidence type="ECO:0000256" key="5">
    <source>
        <dbReference type="ARBA" id="ARBA00023242"/>
    </source>
</evidence>
<dbReference type="PROSITE" id="PS00293">
    <property type="entry name" value="PCNA_2"/>
    <property type="match status" value="1"/>
</dbReference>
<keyword evidence="4 7" id="KW-0238">DNA-binding</keyword>
<evidence type="ECO:0000256" key="6">
    <source>
        <dbReference type="RuleBase" id="RU000641"/>
    </source>
</evidence>
<dbReference type="InterPro" id="IPR022648">
    <property type="entry name" value="Pr_cel_nuc_antig_N"/>
</dbReference>
<dbReference type="PROSITE" id="PS01251">
    <property type="entry name" value="PCNA_1"/>
    <property type="match status" value="1"/>
</dbReference>
<dbReference type="GO" id="GO:0003677">
    <property type="term" value="F:DNA binding"/>
    <property type="evidence" value="ECO:0007669"/>
    <property type="project" value="UniProtKB-KW"/>
</dbReference>
<gene>
    <name evidence="10" type="ORF">DIABBA_LOCUS2924</name>
</gene>
<comment type="function">
    <text evidence="6">This protein is an auxiliary protein of DNA polymerase delta and is involved in the control of eukaryotic DNA replication by increasing the polymerase's processivity during elongation of the leading strand.</text>
</comment>
<keyword evidence="5 6" id="KW-0539">Nucleus</keyword>
<proteinExistence type="inferred from homology"/>
<evidence type="ECO:0000256" key="7">
    <source>
        <dbReference type="RuleBase" id="RU003671"/>
    </source>
</evidence>
<dbReference type="CDD" id="cd00577">
    <property type="entry name" value="PCNA"/>
    <property type="match status" value="1"/>
</dbReference>
<evidence type="ECO:0000256" key="2">
    <source>
        <dbReference type="ARBA" id="ARBA00010462"/>
    </source>
</evidence>
<dbReference type="SUPFAM" id="SSF55979">
    <property type="entry name" value="DNA clamp"/>
    <property type="match status" value="2"/>
</dbReference>
<dbReference type="PANTHER" id="PTHR11352:SF0">
    <property type="entry name" value="PROLIFERATING CELL NUCLEAR ANTIGEN"/>
    <property type="match status" value="1"/>
</dbReference>
<keyword evidence="11" id="KW-1185">Reference proteome</keyword>
<keyword evidence="3 7" id="KW-0235">DNA replication</keyword>
<dbReference type="Pfam" id="PF00705">
    <property type="entry name" value="PCNA_N"/>
    <property type="match status" value="1"/>
</dbReference>
<dbReference type="PANTHER" id="PTHR11352">
    <property type="entry name" value="PROLIFERATING CELL NUCLEAR ANTIGEN"/>
    <property type="match status" value="1"/>
</dbReference>
<dbReference type="EMBL" id="OU898277">
    <property type="protein sequence ID" value="CAG9829068.1"/>
    <property type="molecule type" value="Genomic_DNA"/>
</dbReference>
<feature type="domain" description="Proliferating cell nuclear antigen PCNA N-terminal" evidence="8">
    <location>
        <begin position="51"/>
        <end position="175"/>
    </location>
</feature>
<dbReference type="GO" id="GO:0043626">
    <property type="term" value="C:PCNA complex"/>
    <property type="evidence" value="ECO:0007669"/>
    <property type="project" value="TreeGrafter"/>
</dbReference>
<dbReference type="InterPro" id="IPR022649">
    <property type="entry name" value="Pr_cel_nuc_antig_C"/>
</dbReference>
<dbReference type="GO" id="GO:0006298">
    <property type="term" value="P:mismatch repair"/>
    <property type="evidence" value="ECO:0007669"/>
    <property type="project" value="TreeGrafter"/>
</dbReference>